<keyword evidence="8" id="KW-0963">Cytoplasm</keyword>
<evidence type="ECO:0000256" key="12">
    <source>
        <dbReference type="ARBA" id="ARBA00023239"/>
    </source>
</evidence>
<dbReference type="Pfam" id="PF00800">
    <property type="entry name" value="PDT"/>
    <property type="match status" value="1"/>
</dbReference>
<comment type="catalytic activity">
    <reaction evidence="16">
        <text>prephenate + H(+) = 3-phenylpyruvate + CO2 + H2O</text>
        <dbReference type="Rhea" id="RHEA:21648"/>
        <dbReference type="ChEBI" id="CHEBI:15377"/>
        <dbReference type="ChEBI" id="CHEBI:15378"/>
        <dbReference type="ChEBI" id="CHEBI:16526"/>
        <dbReference type="ChEBI" id="CHEBI:18005"/>
        <dbReference type="ChEBI" id="CHEBI:29934"/>
        <dbReference type="EC" id="4.2.1.51"/>
    </reaction>
</comment>
<dbReference type="PROSITE" id="PS51168">
    <property type="entry name" value="CHORISMATE_MUT_2"/>
    <property type="match status" value="1"/>
</dbReference>
<evidence type="ECO:0000256" key="1">
    <source>
        <dbReference type="ARBA" id="ARBA00000824"/>
    </source>
</evidence>
<keyword evidence="21" id="KW-1185">Reference proteome</keyword>
<evidence type="ECO:0000256" key="4">
    <source>
        <dbReference type="ARBA" id="ARBA00004741"/>
    </source>
</evidence>
<feature type="domain" description="Prephenate dehydratase" evidence="18">
    <location>
        <begin position="108"/>
        <end position="283"/>
    </location>
</feature>
<keyword evidence="12" id="KW-0456">Lyase</keyword>
<keyword evidence="13" id="KW-0511">Multifunctional enzyme</keyword>
<evidence type="ECO:0000259" key="17">
    <source>
        <dbReference type="PROSITE" id="PS51168"/>
    </source>
</evidence>
<evidence type="ECO:0000256" key="8">
    <source>
        <dbReference type="ARBA" id="ARBA00022490"/>
    </source>
</evidence>
<accession>A0ABS6EPB8</accession>
<dbReference type="RefSeq" id="WP_216468699.1">
    <property type="nucleotide sequence ID" value="NZ_JAHLQI010000001.1"/>
</dbReference>
<dbReference type="Proteomes" id="UP000783588">
    <property type="component" value="Unassembled WGS sequence"/>
</dbReference>
<comment type="catalytic activity">
    <reaction evidence="1">
        <text>chorismate = prephenate</text>
        <dbReference type="Rhea" id="RHEA:13897"/>
        <dbReference type="ChEBI" id="CHEBI:29748"/>
        <dbReference type="ChEBI" id="CHEBI:29934"/>
        <dbReference type="EC" id="5.4.99.5"/>
    </reaction>
</comment>
<dbReference type="InterPro" id="IPR001086">
    <property type="entry name" value="Preph_deHydtase"/>
</dbReference>
<evidence type="ECO:0000259" key="19">
    <source>
        <dbReference type="PROSITE" id="PS51671"/>
    </source>
</evidence>
<proteinExistence type="predicted"/>
<keyword evidence="9" id="KW-0028">Amino-acid biosynthesis</keyword>
<evidence type="ECO:0000256" key="7">
    <source>
        <dbReference type="ARBA" id="ARBA00021872"/>
    </source>
</evidence>
<dbReference type="PANTHER" id="PTHR21022:SF19">
    <property type="entry name" value="PREPHENATE DEHYDRATASE-RELATED"/>
    <property type="match status" value="1"/>
</dbReference>
<keyword evidence="11" id="KW-0584">Phenylalanine biosynthesis</keyword>
<dbReference type="SMART" id="SM00830">
    <property type="entry name" value="CM_2"/>
    <property type="match status" value="1"/>
</dbReference>
<evidence type="ECO:0000313" key="20">
    <source>
        <dbReference type="EMBL" id="MBU5489082.1"/>
    </source>
</evidence>
<organism evidence="20 21">
    <name type="scientific">Butyricicoccus intestinisimiae</name>
    <dbReference type="NCBI Taxonomy" id="2841509"/>
    <lineage>
        <taxon>Bacteria</taxon>
        <taxon>Bacillati</taxon>
        <taxon>Bacillota</taxon>
        <taxon>Clostridia</taxon>
        <taxon>Eubacteriales</taxon>
        <taxon>Butyricicoccaceae</taxon>
        <taxon>Butyricicoccus</taxon>
    </lineage>
</organism>
<dbReference type="Pfam" id="PF01817">
    <property type="entry name" value="CM_2"/>
    <property type="match status" value="1"/>
</dbReference>
<evidence type="ECO:0000256" key="15">
    <source>
        <dbReference type="ARBA" id="ARBA00031520"/>
    </source>
</evidence>
<dbReference type="EC" id="4.2.1.51" evidence="5"/>
<protein>
    <recommendedName>
        <fullName evidence="6">Bifunctional chorismate mutase/prephenate dehydratase</fullName>
        <ecNumber evidence="5">4.2.1.51</ecNumber>
    </recommendedName>
    <alternativeName>
        <fullName evidence="15">Chorismate mutase-prephenate dehydratase</fullName>
    </alternativeName>
    <alternativeName>
        <fullName evidence="7">Prephenate dehydratase</fullName>
    </alternativeName>
    <alternativeName>
        <fullName evidence="14">p-protein</fullName>
    </alternativeName>
</protein>
<comment type="subcellular location">
    <subcellularLocation>
        <location evidence="3">Cytoplasm</location>
    </subcellularLocation>
</comment>
<evidence type="ECO:0000313" key="21">
    <source>
        <dbReference type="Proteomes" id="UP000783588"/>
    </source>
</evidence>
<dbReference type="CDD" id="cd04905">
    <property type="entry name" value="ACT_CM-PDT"/>
    <property type="match status" value="1"/>
</dbReference>
<sequence>MRDLKDVRRDINAIDHEILKLFLKRMKCAEEVSDYKMEHGGQVLVPSRETELMNTMLQDIPDELKLEYSSLLRTTTRVSRKHQYARMLEAEPQRLQLDLHPRNNDPKTVYYGGLPASYADIAAKDLFPHAQRIPQNSWEDVFHAVLDGKADIGVVPVENSTAGTVNEVYDLLEQYGLYITHSHIKRIRHCIAACKGASFDTIKEVHSHPQALRQCQQYIKQHNLTPVEESNTAVAAHAIAQSGDLTRAAICSEAAARLYGLEILEDHVNDADFNQTRFIAVSRFLSTQEADTRVSLVLTLPHIVGSLYGALAVFADYGVNMTEIHSRPLRDMPWNYCFYIDFDGNLLRQDTRALIYQTMQECSYVRILGSYSVTQDSEVKA</sequence>
<dbReference type="PROSITE" id="PS51171">
    <property type="entry name" value="PREPHENATE_DEHYDR_3"/>
    <property type="match status" value="1"/>
</dbReference>
<dbReference type="PANTHER" id="PTHR21022">
    <property type="entry name" value="PREPHENATE DEHYDRATASE P PROTEIN"/>
    <property type="match status" value="1"/>
</dbReference>
<dbReference type="PIRSF" id="PIRSF001500">
    <property type="entry name" value="Chor_mut_pdt_Ppr"/>
    <property type="match status" value="1"/>
</dbReference>
<dbReference type="InterPro" id="IPR002912">
    <property type="entry name" value="ACT_dom"/>
</dbReference>
<reference evidence="20 21" key="1">
    <citation type="submission" date="2021-06" db="EMBL/GenBank/DDBJ databases">
        <authorList>
            <person name="Sun Q."/>
            <person name="Li D."/>
        </authorList>
    </citation>
    <scope>NUCLEOTIDE SEQUENCE [LARGE SCALE GENOMIC DNA]</scope>
    <source>
        <strain evidence="20 21">MSJd-7</strain>
    </source>
</reference>
<evidence type="ECO:0000256" key="10">
    <source>
        <dbReference type="ARBA" id="ARBA00023141"/>
    </source>
</evidence>
<dbReference type="PROSITE" id="PS00857">
    <property type="entry name" value="PREPHENATE_DEHYDR_1"/>
    <property type="match status" value="1"/>
</dbReference>
<dbReference type="InterPro" id="IPR018528">
    <property type="entry name" value="Preph_deHydtase_CS"/>
</dbReference>
<dbReference type="GO" id="GO:0004106">
    <property type="term" value="F:chorismate mutase activity"/>
    <property type="evidence" value="ECO:0007669"/>
    <property type="project" value="UniProtKB-EC"/>
</dbReference>
<dbReference type="EMBL" id="JAHLQI010000001">
    <property type="protein sequence ID" value="MBU5489082.1"/>
    <property type="molecule type" value="Genomic_DNA"/>
</dbReference>
<evidence type="ECO:0000256" key="16">
    <source>
        <dbReference type="ARBA" id="ARBA00047848"/>
    </source>
</evidence>
<dbReference type="PROSITE" id="PS51671">
    <property type="entry name" value="ACT"/>
    <property type="match status" value="1"/>
</dbReference>
<feature type="domain" description="Chorismate mutase" evidence="17">
    <location>
        <begin position="1"/>
        <end position="83"/>
    </location>
</feature>
<keyword evidence="10" id="KW-0057">Aromatic amino acid biosynthesis</keyword>
<name>A0ABS6EPB8_9FIRM</name>
<dbReference type="CDD" id="cd13631">
    <property type="entry name" value="PBP2_Ct-PDT_like"/>
    <property type="match status" value="1"/>
</dbReference>
<evidence type="ECO:0000259" key="18">
    <source>
        <dbReference type="PROSITE" id="PS51171"/>
    </source>
</evidence>
<evidence type="ECO:0000256" key="2">
    <source>
        <dbReference type="ARBA" id="ARBA00002364"/>
    </source>
</evidence>
<gene>
    <name evidence="20" type="ORF">KQI75_00320</name>
</gene>
<evidence type="ECO:0000256" key="9">
    <source>
        <dbReference type="ARBA" id="ARBA00022605"/>
    </source>
</evidence>
<comment type="function">
    <text evidence="2">Catalyzes the Claisen rearrangement of chorismate to prephenate and the decarboxylation/dehydration of prephenate to phenylpyruvate.</text>
</comment>
<evidence type="ECO:0000256" key="3">
    <source>
        <dbReference type="ARBA" id="ARBA00004496"/>
    </source>
</evidence>
<evidence type="ECO:0000256" key="5">
    <source>
        <dbReference type="ARBA" id="ARBA00013147"/>
    </source>
</evidence>
<evidence type="ECO:0000256" key="6">
    <source>
        <dbReference type="ARBA" id="ARBA00014401"/>
    </source>
</evidence>
<keyword evidence="20" id="KW-0413">Isomerase</keyword>
<comment type="pathway">
    <text evidence="4">Amino-acid biosynthesis; L-phenylalanine biosynthesis; phenylpyruvate from prephenate: step 1/1.</text>
</comment>
<evidence type="ECO:0000256" key="14">
    <source>
        <dbReference type="ARBA" id="ARBA00031175"/>
    </source>
</evidence>
<feature type="domain" description="ACT" evidence="19">
    <location>
        <begin position="295"/>
        <end position="372"/>
    </location>
</feature>
<comment type="caution">
    <text evidence="20">The sequence shown here is derived from an EMBL/GenBank/DDBJ whole genome shotgun (WGS) entry which is preliminary data.</text>
</comment>
<evidence type="ECO:0000256" key="11">
    <source>
        <dbReference type="ARBA" id="ARBA00023222"/>
    </source>
</evidence>
<dbReference type="InterPro" id="IPR002701">
    <property type="entry name" value="CM_II_prokaryot"/>
</dbReference>
<evidence type="ECO:0000256" key="13">
    <source>
        <dbReference type="ARBA" id="ARBA00023268"/>
    </source>
</evidence>
<dbReference type="InterPro" id="IPR008242">
    <property type="entry name" value="Chor_mutase/pphenate_deHydtase"/>
</dbReference>